<dbReference type="SUPFAM" id="SSF52096">
    <property type="entry name" value="ClpP/crotonase"/>
    <property type="match status" value="1"/>
</dbReference>
<keyword evidence="3" id="KW-0732">Signal</keyword>
<comment type="similarity">
    <text evidence="1 2">Belongs to the peptidase S14 family.</text>
</comment>
<protein>
    <recommendedName>
        <fullName evidence="2">ATP-dependent Clp protease proteolytic subunit</fullName>
    </recommendedName>
</protein>
<feature type="signal peptide" evidence="3">
    <location>
        <begin position="1"/>
        <end position="23"/>
    </location>
</feature>
<feature type="chain" id="PRO_5009192085" description="ATP-dependent Clp protease proteolytic subunit" evidence="3">
    <location>
        <begin position="24"/>
        <end position="285"/>
    </location>
</feature>
<dbReference type="CDD" id="cd07017">
    <property type="entry name" value="S14_ClpP_2"/>
    <property type="match status" value="1"/>
</dbReference>
<name>A0A1E7EP80_9STRA</name>
<dbReference type="PANTHER" id="PTHR10381">
    <property type="entry name" value="ATP-DEPENDENT CLP PROTEASE PROTEOLYTIC SUBUNIT"/>
    <property type="match status" value="1"/>
</dbReference>
<organism evidence="4 5">
    <name type="scientific">Fragilariopsis cylindrus CCMP1102</name>
    <dbReference type="NCBI Taxonomy" id="635003"/>
    <lineage>
        <taxon>Eukaryota</taxon>
        <taxon>Sar</taxon>
        <taxon>Stramenopiles</taxon>
        <taxon>Ochrophyta</taxon>
        <taxon>Bacillariophyta</taxon>
        <taxon>Bacillariophyceae</taxon>
        <taxon>Bacillariophycidae</taxon>
        <taxon>Bacillariales</taxon>
        <taxon>Bacillariaceae</taxon>
        <taxon>Fragilariopsis</taxon>
    </lineage>
</organism>
<keyword evidence="5" id="KW-1185">Reference proteome</keyword>
<dbReference type="GO" id="GO:0004252">
    <property type="term" value="F:serine-type endopeptidase activity"/>
    <property type="evidence" value="ECO:0007669"/>
    <property type="project" value="InterPro"/>
</dbReference>
<dbReference type="GO" id="GO:0004176">
    <property type="term" value="F:ATP-dependent peptidase activity"/>
    <property type="evidence" value="ECO:0007669"/>
    <property type="project" value="InterPro"/>
</dbReference>
<sequence length="285" mass="30499">MNFSTLAIVGFLAASAVSSSVNAFSPTGFAPNQSGLMIPQQLLDQKGDWSKNVNNINNMSPNMVAGGAERSVGQEYYEGAPIGPPPDLPSLLLHNRIVYIGMPLVPAVTELIIAELLYLNYESTDPITMYINSSGTTTANGQAVGFETEAFAIADVMKYVRPPVHTVALGQAFGAAAMLLSQGKRGHRFSLPNATILLNQPKSQARGQASDIAIKAKEVNNNRRTMCELIASASGKPIDTVINDCSRVKYLQPHEAVEYGLIDQVIENGEKAMPTSPSFMAQLGQ</sequence>
<evidence type="ECO:0000256" key="1">
    <source>
        <dbReference type="ARBA" id="ARBA00007039"/>
    </source>
</evidence>
<dbReference type="InterPro" id="IPR001907">
    <property type="entry name" value="ClpP"/>
</dbReference>
<dbReference type="PRINTS" id="PR00127">
    <property type="entry name" value="CLPPROTEASEP"/>
</dbReference>
<dbReference type="GO" id="GO:0006515">
    <property type="term" value="P:protein quality control for misfolded or incompletely synthesized proteins"/>
    <property type="evidence" value="ECO:0007669"/>
    <property type="project" value="TreeGrafter"/>
</dbReference>
<dbReference type="GO" id="GO:0051117">
    <property type="term" value="F:ATPase binding"/>
    <property type="evidence" value="ECO:0007669"/>
    <property type="project" value="TreeGrafter"/>
</dbReference>
<keyword evidence="4" id="KW-0645">Protease</keyword>
<dbReference type="GO" id="GO:0009368">
    <property type="term" value="C:endopeptidase Clp complex"/>
    <property type="evidence" value="ECO:0007669"/>
    <property type="project" value="TreeGrafter"/>
</dbReference>
<dbReference type="InterPro" id="IPR023562">
    <property type="entry name" value="ClpP/TepA"/>
</dbReference>
<evidence type="ECO:0000256" key="3">
    <source>
        <dbReference type="SAM" id="SignalP"/>
    </source>
</evidence>
<dbReference type="Proteomes" id="UP000095751">
    <property type="component" value="Unassembled WGS sequence"/>
</dbReference>
<dbReference type="FunCoup" id="A0A1E7EP80">
    <property type="interactions" value="235"/>
</dbReference>
<evidence type="ECO:0000313" key="4">
    <source>
        <dbReference type="EMBL" id="OEU07685.1"/>
    </source>
</evidence>
<accession>A0A1E7EP80</accession>
<proteinExistence type="inferred from homology"/>
<evidence type="ECO:0000313" key="5">
    <source>
        <dbReference type="Proteomes" id="UP000095751"/>
    </source>
</evidence>
<keyword evidence="4" id="KW-0378">Hydrolase</keyword>
<evidence type="ECO:0000256" key="2">
    <source>
        <dbReference type="RuleBase" id="RU003567"/>
    </source>
</evidence>
<dbReference type="AlphaFoldDB" id="A0A1E7EP80"/>
<dbReference type="Gene3D" id="3.90.226.10">
    <property type="entry name" value="2-enoyl-CoA Hydratase, Chain A, domain 1"/>
    <property type="match status" value="1"/>
</dbReference>
<dbReference type="EMBL" id="KV784384">
    <property type="protein sequence ID" value="OEU07685.1"/>
    <property type="molecule type" value="Genomic_DNA"/>
</dbReference>
<reference evidence="4 5" key="1">
    <citation type="submission" date="2016-09" db="EMBL/GenBank/DDBJ databases">
        <title>Extensive genetic diversity and differential bi-allelic expression allows diatom success in the polar Southern Ocean.</title>
        <authorList>
            <consortium name="DOE Joint Genome Institute"/>
            <person name="Mock T."/>
            <person name="Otillar R.P."/>
            <person name="Strauss J."/>
            <person name="Dupont C."/>
            <person name="Frickenhaus S."/>
            <person name="Maumus F."/>
            <person name="Mcmullan M."/>
            <person name="Sanges R."/>
            <person name="Schmutz J."/>
            <person name="Toseland A."/>
            <person name="Valas R."/>
            <person name="Veluchamy A."/>
            <person name="Ward B.J."/>
            <person name="Allen A."/>
            <person name="Barry K."/>
            <person name="Falciatore A."/>
            <person name="Ferrante M."/>
            <person name="Fortunato A.E."/>
            <person name="Gloeckner G."/>
            <person name="Gruber A."/>
            <person name="Hipkin R."/>
            <person name="Janech M."/>
            <person name="Kroth P."/>
            <person name="Leese F."/>
            <person name="Lindquist E."/>
            <person name="Lyon B.R."/>
            <person name="Martin J."/>
            <person name="Mayer C."/>
            <person name="Parker M."/>
            <person name="Quesneville H."/>
            <person name="Raymond J."/>
            <person name="Uhlig C."/>
            <person name="Valentin K.U."/>
            <person name="Worden A.Z."/>
            <person name="Armbrust E.V."/>
            <person name="Bowler C."/>
            <person name="Green B."/>
            <person name="Moulton V."/>
            <person name="Van Oosterhout C."/>
            <person name="Grigoriev I."/>
        </authorList>
    </citation>
    <scope>NUCLEOTIDE SEQUENCE [LARGE SCALE GENOMIC DNA]</scope>
    <source>
        <strain evidence="4 5">CCMP1102</strain>
    </source>
</reference>
<dbReference type="NCBIfam" id="NF009204">
    <property type="entry name" value="PRK12552.1"/>
    <property type="match status" value="1"/>
</dbReference>
<dbReference type="KEGG" id="fcy:FRACYDRAFT_271905"/>
<dbReference type="Pfam" id="PF00574">
    <property type="entry name" value="CLP_protease"/>
    <property type="match status" value="1"/>
</dbReference>
<dbReference type="PANTHER" id="PTHR10381:SF6">
    <property type="entry name" value="ATP-DEPENDENT CLP PROTEASE PROTEOLYTIC SUBUNIT-RELATED PROTEIN 3, CHLOROPLASTIC"/>
    <property type="match status" value="1"/>
</dbReference>
<dbReference type="InterPro" id="IPR029045">
    <property type="entry name" value="ClpP/crotonase-like_dom_sf"/>
</dbReference>
<dbReference type="InParanoid" id="A0A1E7EP80"/>
<gene>
    <name evidence="4" type="ORF">FRACYDRAFT_271905</name>
</gene>
<dbReference type="OrthoDB" id="2017408at2759"/>